<dbReference type="AlphaFoldDB" id="A0AAN1JNB3"/>
<name>A0AAN1JNB3_9BURK</name>
<proteinExistence type="predicted"/>
<accession>A0AAN1JNB3</accession>
<evidence type="ECO:0000313" key="1">
    <source>
        <dbReference type="EMBL" id="AUT76668.1"/>
    </source>
</evidence>
<protein>
    <submittedName>
        <fullName evidence="1">Uncharacterized protein</fullName>
    </submittedName>
</protein>
<dbReference type="EMBL" id="CP026109">
    <property type="protein sequence ID" value="AUT76668.1"/>
    <property type="molecule type" value="Genomic_DNA"/>
</dbReference>
<reference evidence="1 2" key="1">
    <citation type="submission" date="2018-01" db="EMBL/GenBank/DDBJ databases">
        <title>Species boundaries and ecological features among Paraburkholderia terrae DSMZ17804T, P. hospita DSMZ17164T and P. caribensis DSMZ13236T.</title>
        <authorList>
            <person name="Pratama A.A."/>
        </authorList>
    </citation>
    <scope>NUCLEOTIDE SEQUENCE [LARGE SCALE GENOMIC DNA]</scope>
    <source>
        <strain evidence="1 2">DSM 17164</strain>
    </source>
</reference>
<dbReference type="KEGG" id="phs:C2L64_52185"/>
<sequence>MSIAASFSQYKAIGFDSRELASVAREWRATSGAPSLPWLLGLEDRLDTHLDRQAVVACKAGDEIKRVGQARRSSPGRNVLL</sequence>
<gene>
    <name evidence="1" type="ORF">C2L64_52185</name>
</gene>
<organism evidence="1 2">
    <name type="scientific">Paraburkholderia hospita</name>
    <dbReference type="NCBI Taxonomy" id="169430"/>
    <lineage>
        <taxon>Bacteria</taxon>
        <taxon>Pseudomonadati</taxon>
        <taxon>Pseudomonadota</taxon>
        <taxon>Betaproteobacteria</taxon>
        <taxon>Burkholderiales</taxon>
        <taxon>Burkholderiaceae</taxon>
        <taxon>Paraburkholderia</taxon>
    </lineage>
</organism>
<dbReference type="Proteomes" id="UP000236649">
    <property type="component" value="Chromosome 5"/>
</dbReference>
<evidence type="ECO:0000313" key="2">
    <source>
        <dbReference type="Proteomes" id="UP000236649"/>
    </source>
</evidence>